<evidence type="ECO:0000256" key="3">
    <source>
        <dbReference type="ARBA" id="ARBA00022801"/>
    </source>
</evidence>
<feature type="domain" description="DUF7092" evidence="9">
    <location>
        <begin position="4"/>
        <end position="78"/>
    </location>
</feature>
<dbReference type="RefSeq" id="WP_091938686.1">
    <property type="nucleotide sequence ID" value="NZ_FNCY01000014.1"/>
</dbReference>
<dbReference type="GO" id="GO:0051603">
    <property type="term" value="P:proteolysis involved in protein catabolic process"/>
    <property type="evidence" value="ECO:0007669"/>
    <property type="project" value="TreeGrafter"/>
</dbReference>
<evidence type="ECO:0000313" key="11">
    <source>
        <dbReference type="Proteomes" id="UP000198607"/>
    </source>
</evidence>
<evidence type="ECO:0000256" key="5">
    <source>
        <dbReference type="ARBA" id="ARBA00023049"/>
    </source>
</evidence>
<protein>
    <submittedName>
        <fullName evidence="10">Peptidase family M48</fullName>
    </submittedName>
</protein>
<dbReference type="STRING" id="83767.SAMN05660652_02957"/>
<dbReference type="PANTHER" id="PTHR22726">
    <property type="entry name" value="METALLOENDOPEPTIDASE OMA1"/>
    <property type="match status" value="1"/>
</dbReference>
<keyword evidence="7" id="KW-1133">Transmembrane helix</keyword>
<feature type="domain" description="Peptidase M48" evidence="8">
    <location>
        <begin position="183"/>
        <end position="328"/>
    </location>
</feature>
<dbReference type="GO" id="GO:0046872">
    <property type="term" value="F:metal ion binding"/>
    <property type="evidence" value="ECO:0007669"/>
    <property type="project" value="UniProtKB-KW"/>
</dbReference>
<dbReference type="OrthoDB" id="9810445at2"/>
<name>A0A1G8ID66_9RHOO</name>
<keyword evidence="11" id="KW-1185">Reference proteome</keyword>
<dbReference type="EMBL" id="FNCY01000014">
    <property type="protein sequence ID" value="SDI16836.1"/>
    <property type="molecule type" value="Genomic_DNA"/>
</dbReference>
<keyword evidence="7" id="KW-0812">Transmembrane</keyword>
<dbReference type="PANTHER" id="PTHR22726:SF1">
    <property type="entry name" value="METALLOENDOPEPTIDASE OMA1, MITOCHONDRIAL"/>
    <property type="match status" value="1"/>
</dbReference>
<keyword evidence="7" id="KW-0472">Membrane</keyword>
<dbReference type="InterPro" id="IPR051156">
    <property type="entry name" value="Mito/Outer_Membr_Metalloprot"/>
</dbReference>
<evidence type="ECO:0000259" key="8">
    <source>
        <dbReference type="Pfam" id="PF01435"/>
    </source>
</evidence>
<keyword evidence="4 6" id="KW-0862">Zinc</keyword>
<dbReference type="GO" id="GO:0016020">
    <property type="term" value="C:membrane"/>
    <property type="evidence" value="ECO:0007669"/>
    <property type="project" value="TreeGrafter"/>
</dbReference>
<sequence length="334" mass="36423">MSVVGDYYDGRSTRRRRVTLDHDRGFLQVRGDDVERREALAALRLSEPMGAAPRLVTFSDGAFCEIRDHAGLQRLLAETGHRDACVVRWQFSVRWIAVASLFCLAALFAAYRWGLPWVSARVADALPDSVAETVSDRVLAVLDERYLAPSRLPEARQAAIAARFSALAMPGEPVARAHLVFRANRAMSANALALPSGTIILTDDLVALARRDNELMAVLAHELGHVEERHGLRQAVQSTLVGLLAAWFLGDVSSVVAAAPAVLLEAKYSRDAEREADLFAERLLQANGISPRCLVDILQRLDHAESSAGSAPEFLSTHPETIRRSEALVGGACE</sequence>
<gene>
    <name evidence="10" type="ORF">SAMN05660652_02957</name>
</gene>
<dbReference type="InterPro" id="IPR001915">
    <property type="entry name" value="Peptidase_M48"/>
</dbReference>
<accession>A0A1G8ID66</accession>
<keyword evidence="3 6" id="KW-0378">Hydrolase</keyword>
<evidence type="ECO:0000259" key="9">
    <source>
        <dbReference type="Pfam" id="PF23368"/>
    </source>
</evidence>
<evidence type="ECO:0000313" key="10">
    <source>
        <dbReference type="EMBL" id="SDI16836.1"/>
    </source>
</evidence>
<keyword evidence="5 6" id="KW-0482">Metalloprotease</keyword>
<dbReference type="InterPro" id="IPR055518">
    <property type="entry name" value="DUF7092"/>
</dbReference>
<dbReference type="Pfam" id="PF01435">
    <property type="entry name" value="Peptidase_M48"/>
    <property type="match status" value="1"/>
</dbReference>
<dbReference type="Pfam" id="PF23368">
    <property type="entry name" value="DUF7092"/>
    <property type="match status" value="1"/>
</dbReference>
<evidence type="ECO:0000256" key="4">
    <source>
        <dbReference type="ARBA" id="ARBA00022833"/>
    </source>
</evidence>
<dbReference type="Gene3D" id="3.30.2010.10">
    <property type="entry name" value="Metalloproteases ('zincins'), catalytic domain"/>
    <property type="match status" value="1"/>
</dbReference>
<proteinExistence type="inferred from homology"/>
<reference evidence="10 11" key="1">
    <citation type="submission" date="2016-10" db="EMBL/GenBank/DDBJ databases">
        <authorList>
            <person name="de Groot N.N."/>
        </authorList>
    </citation>
    <scope>NUCLEOTIDE SEQUENCE [LARGE SCALE GENOMIC DNA]</scope>
    <source>
        <strain evidence="10 11">DSM 5885</strain>
    </source>
</reference>
<keyword evidence="2" id="KW-0479">Metal-binding</keyword>
<organism evidence="10 11">
    <name type="scientific">Propionivibrio dicarboxylicus</name>
    <dbReference type="NCBI Taxonomy" id="83767"/>
    <lineage>
        <taxon>Bacteria</taxon>
        <taxon>Pseudomonadati</taxon>
        <taxon>Pseudomonadota</taxon>
        <taxon>Betaproteobacteria</taxon>
        <taxon>Rhodocyclales</taxon>
        <taxon>Rhodocyclaceae</taxon>
        <taxon>Propionivibrio</taxon>
    </lineage>
</organism>
<comment type="cofactor">
    <cofactor evidence="6">
        <name>Zn(2+)</name>
        <dbReference type="ChEBI" id="CHEBI:29105"/>
    </cofactor>
    <text evidence="6">Binds 1 zinc ion per subunit.</text>
</comment>
<comment type="similarity">
    <text evidence="6">Belongs to the peptidase M48 family.</text>
</comment>
<dbReference type="GO" id="GO:0004222">
    <property type="term" value="F:metalloendopeptidase activity"/>
    <property type="evidence" value="ECO:0007669"/>
    <property type="project" value="InterPro"/>
</dbReference>
<evidence type="ECO:0000256" key="6">
    <source>
        <dbReference type="RuleBase" id="RU003983"/>
    </source>
</evidence>
<evidence type="ECO:0000256" key="2">
    <source>
        <dbReference type="ARBA" id="ARBA00022723"/>
    </source>
</evidence>
<evidence type="ECO:0000256" key="7">
    <source>
        <dbReference type="SAM" id="Phobius"/>
    </source>
</evidence>
<feature type="transmembrane region" description="Helical" evidence="7">
    <location>
        <begin position="91"/>
        <end position="111"/>
    </location>
</feature>
<evidence type="ECO:0000256" key="1">
    <source>
        <dbReference type="ARBA" id="ARBA00022670"/>
    </source>
</evidence>
<dbReference type="AlphaFoldDB" id="A0A1G8ID66"/>
<dbReference type="Proteomes" id="UP000198607">
    <property type="component" value="Unassembled WGS sequence"/>
</dbReference>
<dbReference type="CDD" id="cd07332">
    <property type="entry name" value="M48C_Oma1_like"/>
    <property type="match status" value="1"/>
</dbReference>
<keyword evidence="1 6" id="KW-0645">Protease</keyword>